<dbReference type="Pfam" id="PF14583">
    <property type="entry name" value="Pectate_lyase22"/>
    <property type="match status" value="1"/>
</dbReference>
<dbReference type="AlphaFoldDB" id="A0A8D6Q5F1"/>
<feature type="domain" description="Oligogalacturonate lyase" evidence="1">
    <location>
        <begin position="1"/>
        <end position="384"/>
    </location>
</feature>
<evidence type="ECO:0000259" key="1">
    <source>
        <dbReference type="Pfam" id="PF14583"/>
    </source>
</evidence>
<dbReference type="InterPro" id="IPR015943">
    <property type="entry name" value="WD40/YVTN_repeat-like_dom_sf"/>
</dbReference>
<dbReference type="Gene3D" id="2.130.10.10">
    <property type="entry name" value="YVTN repeat-like/Quinoprotein amine dehydrogenase"/>
    <property type="match status" value="1"/>
</dbReference>
<accession>A0A8D6Q5F1</accession>
<dbReference type="PANTHER" id="PTHR36842">
    <property type="entry name" value="PROTEIN TOLB HOMOLOG"/>
    <property type="match status" value="1"/>
</dbReference>
<evidence type="ECO:0000313" key="2">
    <source>
        <dbReference type="EMBL" id="CAB3558882.1"/>
    </source>
</evidence>
<dbReference type="GO" id="GO:0045490">
    <property type="term" value="P:pectin catabolic process"/>
    <property type="evidence" value="ECO:0007669"/>
    <property type="project" value="InterPro"/>
</dbReference>
<organism evidence="2">
    <name type="scientific">Klebsiella pneumoniae</name>
    <dbReference type="NCBI Taxonomy" id="573"/>
    <lineage>
        <taxon>Bacteria</taxon>
        <taxon>Pseudomonadati</taxon>
        <taxon>Pseudomonadota</taxon>
        <taxon>Gammaproteobacteria</taxon>
        <taxon>Enterobacterales</taxon>
        <taxon>Enterobacteriaceae</taxon>
        <taxon>Klebsiella/Raoultella group</taxon>
        <taxon>Klebsiella</taxon>
        <taxon>Klebsiella pneumoniae complex</taxon>
    </lineage>
</organism>
<dbReference type="EMBL" id="LR793264">
    <property type="protein sequence ID" value="CAB3558882.1"/>
    <property type="molecule type" value="Genomic_DNA"/>
</dbReference>
<dbReference type="PANTHER" id="PTHR36842:SF1">
    <property type="entry name" value="PROTEIN TOLB"/>
    <property type="match status" value="1"/>
</dbReference>
<name>A0A8D6Q5F1_KLEPN</name>
<sequence length="399" mass="45090">MAKGMRVKLNYHVSHDPDTGAEVTRLTPPEVTCHRNYFYQKCFFNDGSHLLFAGEFDGHWNYYLLNIASAEAVQLTEGAGDNTFGGFLSPDDKSLYYVKNDRILLEVNLTTLAEREVYRVSDDWVGYGTWVANSDCSKLVGIEIAKSDWTPLNDWQIFHDFFHKGPHCRLLRVDLRSGESQVIHEEKIWLGHPIYRPFDDHTVAFCHEGPHDLVDARMWLVNEDGSHVRKVKAHAPGESCTHEFWVPDGSALIYVSYLKGQQGRTIYRFDPESGVNEALMTMPACSHLMSNFDGTLLVGDGSGTPVDVKDTGGYSIDNDPWLYVFNVAEKRYFRVARHDTSWATVANSRQVTHPHPSFTPDDSAILFSSDKDGKPAIYIAKLPAHPSMLSARSTPHFFL</sequence>
<dbReference type="RefSeq" id="WP_108452558.1">
    <property type="nucleotide sequence ID" value="NZ_JBFZWT010000009.1"/>
</dbReference>
<dbReference type="GO" id="GO:0047487">
    <property type="term" value="F:oligogalacturonide lyase activity"/>
    <property type="evidence" value="ECO:0007669"/>
    <property type="project" value="InterPro"/>
</dbReference>
<proteinExistence type="predicted"/>
<protein>
    <submittedName>
        <fullName evidence="2">Oligogalacturonate lyase</fullName>
    </submittedName>
</protein>
<dbReference type="SUPFAM" id="SSF82171">
    <property type="entry name" value="DPP6 N-terminal domain-like"/>
    <property type="match status" value="1"/>
</dbReference>
<keyword evidence="2" id="KW-0456">Lyase</keyword>
<dbReference type="InterPro" id="IPR027946">
    <property type="entry name" value="Ogl_dom"/>
</dbReference>
<reference evidence="2" key="1">
    <citation type="submission" date="2020-04" db="EMBL/GenBank/DDBJ databases">
        <authorList>
            <person name="Naeem R."/>
            <person name="Antony C."/>
            <person name="Guan Q."/>
        </authorList>
    </citation>
    <scope>NUCLEOTIDE SEQUENCE</scope>
    <source>
        <strain evidence="2">NGKP54</strain>
    </source>
</reference>
<gene>
    <name evidence="2" type="primary">ogl</name>
    <name evidence="2" type="ORF">NGKP54_PROKKA_03101</name>
</gene>